<name>A0A0R0A7X8_9GAMM</name>
<evidence type="ECO:0000256" key="10">
    <source>
        <dbReference type="ARBA" id="ARBA00023049"/>
    </source>
</evidence>
<feature type="domain" description="Peptidase M48" evidence="13">
    <location>
        <begin position="73"/>
        <end position="302"/>
    </location>
</feature>
<dbReference type="SUPFAM" id="SSF48452">
    <property type="entry name" value="TPR-like"/>
    <property type="match status" value="1"/>
</dbReference>
<dbReference type="PANTHER" id="PTHR43221:SF1">
    <property type="entry name" value="PROTEASE HTPX"/>
    <property type="match status" value="1"/>
</dbReference>
<dbReference type="Pfam" id="PF01435">
    <property type="entry name" value="Peptidase_M48"/>
    <property type="match status" value="1"/>
</dbReference>
<keyword evidence="5 12" id="KW-0812">Transmembrane</keyword>
<dbReference type="PANTHER" id="PTHR43221">
    <property type="entry name" value="PROTEASE HTPX"/>
    <property type="match status" value="1"/>
</dbReference>
<evidence type="ECO:0000256" key="8">
    <source>
        <dbReference type="ARBA" id="ARBA00022833"/>
    </source>
</evidence>
<keyword evidence="10" id="KW-0482">Metalloprotease</keyword>
<evidence type="ECO:0000256" key="4">
    <source>
        <dbReference type="ARBA" id="ARBA00022670"/>
    </source>
</evidence>
<comment type="cofactor">
    <cofactor evidence="1">
        <name>Zn(2+)</name>
        <dbReference type="ChEBI" id="CHEBI:29105"/>
    </cofactor>
</comment>
<keyword evidence="15" id="KW-1185">Reference proteome</keyword>
<feature type="transmembrane region" description="Helical" evidence="12">
    <location>
        <begin position="42"/>
        <end position="61"/>
    </location>
</feature>
<dbReference type="InterPro" id="IPR011990">
    <property type="entry name" value="TPR-like_helical_dom_sf"/>
</dbReference>
<evidence type="ECO:0000256" key="12">
    <source>
        <dbReference type="SAM" id="Phobius"/>
    </source>
</evidence>
<evidence type="ECO:0000256" key="5">
    <source>
        <dbReference type="ARBA" id="ARBA00022692"/>
    </source>
</evidence>
<dbReference type="OrthoDB" id="9789270at2"/>
<proteinExistence type="predicted"/>
<dbReference type="InterPro" id="IPR050083">
    <property type="entry name" value="HtpX_protease"/>
</dbReference>
<comment type="caution">
    <text evidence="14">The sequence shown here is derived from an EMBL/GenBank/DDBJ whole genome shotgun (WGS) entry which is preliminary data.</text>
</comment>
<reference evidence="14 15" key="1">
    <citation type="submission" date="2015-10" db="EMBL/GenBank/DDBJ databases">
        <title>Genome sequencing and analysis of members of genus Stenotrophomonas.</title>
        <authorList>
            <person name="Patil P.P."/>
            <person name="Midha S."/>
            <person name="Patil P.B."/>
        </authorList>
    </citation>
    <scope>NUCLEOTIDE SEQUENCE [LARGE SCALE GENOMIC DNA]</scope>
    <source>
        <strain evidence="14 15">JCM 16536</strain>
    </source>
</reference>
<organism evidence="14 15">
    <name type="scientific">Stenotrophomonas panacihumi</name>
    <dbReference type="NCBI Taxonomy" id="676599"/>
    <lineage>
        <taxon>Bacteria</taxon>
        <taxon>Pseudomonadati</taxon>
        <taxon>Pseudomonadota</taxon>
        <taxon>Gammaproteobacteria</taxon>
        <taxon>Lysobacterales</taxon>
        <taxon>Lysobacteraceae</taxon>
        <taxon>Stenotrophomonas</taxon>
    </lineage>
</organism>
<feature type="transmembrane region" description="Helical" evidence="12">
    <location>
        <begin position="6"/>
        <end position="30"/>
    </location>
</feature>
<evidence type="ECO:0000256" key="2">
    <source>
        <dbReference type="ARBA" id="ARBA00004651"/>
    </source>
</evidence>
<keyword evidence="4" id="KW-0645">Protease</keyword>
<evidence type="ECO:0000256" key="9">
    <source>
        <dbReference type="ARBA" id="ARBA00022989"/>
    </source>
</evidence>
<dbReference type="GO" id="GO:0004222">
    <property type="term" value="F:metalloendopeptidase activity"/>
    <property type="evidence" value="ECO:0007669"/>
    <property type="project" value="InterPro"/>
</dbReference>
<evidence type="ECO:0000313" key="15">
    <source>
        <dbReference type="Proteomes" id="UP000051802"/>
    </source>
</evidence>
<dbReference type="Gene3D" id="1.25.40.10">
    <property type="entry name" value="Tetratricopeptide repeat domain"/>
    <property type="match status" value="1"/>
</dbReference>
<keyword evidence="8" id="KW-0862">Zinc</keyword>
<dbReference type="Gene3D" id="3.30.2010.10">
    <property type="entry name" value="Metalloproteases ('zincins'), catalytic domain"/>
    <property type="match status" value="1"/>
</dbReference>
<dbReference type="InterPro" id="IPR001915">
    <property type="entry name" value="Peptidase_M48"/>
</dbReference>
<evidence type="ECO:0000256" key="1">
    <source>
        <dbReference type="ARBA" id="ARBA00001947"/>
    </source>
</evidence>
<dbReference type="GO" id="GO:0046872">
    <property type="term" value="F:metal ion binding"/>
    <property type="evidence" value="ECO:0007669"/>
    <property type="project" value="UniProtKB-KW"/>
</dbReference>
<evidence type="ECO:0000256" key="6">
    <source>
        <dbReference type="ARBA" id="ARBA00022723"/>
    </source>
</evidence>
<keyword evidence="3" id="KW-1003">Cell membrane</keyword>
<evidence type="ECO:0000256" key="11">
    <source>
        <dbReference type="ARBA" id="ARBA00023136"/>
    </source>
</evidence>
<dbReference type="GO" id="GO:0006508">
    <property type="term" value="P:proteolysis"/>
    <property type="evidence" value="ECO:0007669"/>
    <property type="project" value="UniProtKB-KW"/>
</dbReference>
<keyword evidence="9 12" id="KW-1133">Transmembrane helix</keyword>
<dbReference type="STRING" id="676599.ARC20_15270"/>
<evidence type="ECO:0000256" key="7">
    <source>
        <dbReference type="ARBA" id="ARBA00022801"/>
    </source>
</evidence>
<keyword evidence="6" id="KW-0479">Metal-binding</keyword>
<feature type="non-terminal residue" evidence="14">
    <location>
        <position position="1"/>
    </location>
</feature>
<gene>
    <name evidence="14" type="ORF">ARC20_15270</name>
</gene>
<keyword evidence="7" id="KW-0378">Hydrolase</keyword>
<dbReference type="GO" id="GO:0005886">
    <property type="term" value="C:plasma membrane"/>
    <property type="evidence" value="ECO:0007669"/>
    <property type="project" value="UniProtKB-SubCell"/>
</dbReference>
<dbReference type="EMBL" id="LLXU01000123">
    <property type="protein sequence ID" value="KRG38186.1"/>
    <property type="molecule type" value="Genomic_DNA"/>
</dbReference>
<evidence type="ECO:0000313" key="14">
    <source>
        <dbReference type="EMBL" id="KRG38186.1"/>
    </source>
</evidence>
<evidence type="ECO:0000256" key="3">
    <source>
        <dbReference type="ARBA" id="ARBA00022475"/>
    </source>
</evidence>
<dbReference type="AlphaFoldDB" id="A0A0R0A7X8"/>
<sequence length="586" mass="65568">LLALAGFAVLSGALLLALGVSVGLVLLLVAISPLLLLKLFKVVWIPVAFGWMLLRSLWIRFEAPWGYRLDKHEAPALQAEVERLRRQTGAPRLHGIIINRELNAAAATVPRALGLFGHRHYLVLGLPLMQALDPQQFASVIAHEFGHFGGGHGRFGGWVYRVRASWDRVLAQLQARRSWTSGAFVRFFRWYAPYFNAYSFVLARNQEYEADAMAARVAGARVAGEALIRVNLGSERLSQDFWPGLQRRDAVEAAPPMLMYRDMADSLRQPHEDDARRLQRMLARPAGHDDTHPTLAQRLSALAVAPALVPPPARSFAEAYLGELLPRLEQDFSEQWRRQVELDWRESHRLHAVDTKRLAELEAMEVRDAQATVEHARLSEALVPGVDALALYRQALAQAPADPFVHYRLGVLMLEAGNAAGVAHLRRAISLDAQCRESALQHLSWYYRERGDAAGQDEIAMEWQQMQDARLRGHHARNELGAKDAFLAHDLDADTLAELRGVLDVQGSVSQAWLARKALPGDDGGVPHYVLLVAWRGMFYSEDARLKKLVDAIELPGTFIVFAGSRQYRAVARRLRKAVGDPVYRK</sequence>
<accession>A0A0R0A7X8</accession>
<comment type="subcellular location">
    <subcellularLocation>
        <location evidence="2">Cell membrane</location>
        <topology evidence="2">Multi-pass membrane protein</topology>
    </subcellularLocation>
</comment>
<dbReference type="RefSeq" id="WP_057648838.1">
    <property type="nucleotide sequence ID" value="NZ_LLXU01000123.1"/>
</dbReference>
<protein>
    <recommendedName>
        <fullName evidence="13">Peptidase M48 domain-containing protein</fullName>
    </recommendedName>
</protein>
<evidence type="ECO:0000259" key="13">
    <source>
        <dbReference type="Pfam" id="PF01435"/>
    </source>
</evidence>
<dbReference type="CDD" id="cd07328">
    <property type="entry name" value="M48_Ste24p_like"/>
    <property type="match status" value="1"/>
</dbReference>
<keyword evidence="11 12" id="KW-0472">Membrane</keyword>
<dbReference type="Proteomes" id="UP000051802">
    <property type="component" value="Unassembled WGS sequence"/>
</dbReference>